<keyword evidence="1" id="KW-0472">Membrane</keyword>
<feature type="transmembrane region" description="Helical" evidence="1">
    <location>
        <begin position="73"/>
        <end position="91"/>
    </location>
</feature>
<protein>
    <submittedName>
        <fullName evidence="2">Uncharacterized protein</fullName>
    </submittedName>
</protein>
<proteinExistence type="predicted"/>
<dbReference type="EMBL" id="CP101509">
    <property type="protein sequence ID" value="UTV30040.1"/>
    <property type="molecule type" value="Genomic_DNA"/>
</dbReference>
<reference evidence="2" key="1">
    <citation type="submission" date="2022-07" db="EMBL/GenBank/DDBJ databases">
        <title>Genome sequencing of Photobacterium atrarenae GJH2-4.</title>
        <authorList>
            <person name="Park S.-J."/>
        </authorList>
    </citation>
    <scope>NUCLEOTIDE SEQUENCE</scope>
    <source>
        <strain evidence="2">GJH2-4</strain>
    </source>
</reference>
<dbReference type="Proteomes" id="UP001057998">
    <property type="component" value="Chromosome 2"/>
</dbReference>
<feature type="transmembrane region" description="Helical" evidence="1">
    <location>
        <begin position="49"/>
        <end position="67"/>
    </location>
</feature>
<dbReference type="RefSeq" id="WP_255391381.1">
    <property type="nucleotide sequence ID" value="NZ_CP101509.1"/>
</dbReference>
<organism evidence="2 3">
    <name type="scientific">Photobacterium atrarenae</name>
    <dbReference type="NCBI Taxonomy" id="865757"/>
    <lineage>
        <taxon>Bacteria</taxon>
        <taxon>Pseudomonadati</taxon>
        <taxon>Pseudomonadota</taxon>
        <taxon>Gammaproteobacteria</taxon>
        <taxon>Vibrionales</taxon>
        <taxon>Vibrionaceae</taxon>
        <taxon>Photobacterium</taxon>
    </lineage>
</organism>
<gene>
    <name evidence="2" type="ORF">NNL38_23920</name>
</gene>
<accession>A0ABY5GMM6</accession>
<evidence type="ECO:0000256" key="1">
    <source>
        <dbReference type="SAM" id="Phobius"/>
    </source>
</evidence>
<keyword evidence="1" id="KW-1133">Transmembrane helix</keyword>
<sequence>MNNNQETAMTQVYTPKQVAFGALGGPVGMLYFIWANFSILKKDNHSKVTIVLGIAFIISLIFAAPFVPQSIPSIAFTLVYILVAYMLSQKFHLRKSVIIKSDKYTCHSSVRVLCITIACFWASYLVVTAPLHLLYSIGFFSV</sequence>
<feature type="transmembrane region" description="Helical" evidence="1">
    <location>
        <begin position="112"/>
        <end position="135"/>
    </location>
</feature>
<keyword evidence="3" id="KW-1185">Reference proteome</keyword>
<feature type="transmembrane region" description="Helical" evidence="1">
    <location>
        <begin position="18"/>
        <end position="37"/>
    </location>
</feature>
<evidence type="ECO:0000313" key="3">
    <source>
        <dbReference type="Proteomes" id="UP001057998"/>
    </source>
</evidence>
<keyword evidence="1" id="KW-0812">Transmembrane</keyword>
<evidence type="ECO:0000313" key="2">
    <source>
        <dbReference type="EMBL" id="UTV30040.1"/>
    </source>
</evidence>
<name>A0ABY5GMM6_9GAMM</name>